<accession>A0A286TXL0</accession>
<dbReference type="RefSeq" id="WP_162532210.1">
    <property type="nucleotide sequence ID" value="NZ_BAOS01000013.1"/>
</dbReference>
<dbReference type="GO" id="GO:0003899">
    <property type="term" value="F:DNA-directed RNA polymerase activity"/>
    <property type="evidence" value="ECO:0007669"/>
    <property type="project" value="InterPro"/>
</dbReference>
<reference evidence="5 6" key="1">
    <citation type="journal article" date="2017" name="Environ. Microbiol. Rep.">
        <title>Genetic diversity of marine anaerobic ammonium-oxidizing bacteria as revealed by genomic and proteomic analyses of 'Candidatus Scalindua japonica'.</title>
        <authorList>
            <person name="Oshiki M."/>
            <person name="Mizuto K."/>
            <person name="Kimura Z."/>
            <person name="Kindaichi T."/>
            <person name="Satoh H."/>
            <person name="Okabe S."/>
        </authorList>
    </citation>
    <scope>NUCLEOTIDE SEQUENCE [LARGE SCALE GENOMIC DNA]</scope>
    <source>
        <strain evidence="6">husup-a2</strain>
    </source>
</reference>
<dbReference type="SUPFAM" id="SSF56731">
    <property type="entry name" value="DNA primase core"/>
    <property type="match status" value="1"/>
</dbReference>
<evidence type="ECO:0000256" key="3">
    <source>
        <dbReference type="ARBA" id="ARBA00022833"/>
    </source>
</evidence>
<dbReference type="InterPro" id="IPR025048">
    <property type="entry name" value="DUF3987"/>
</dbReference>
<dbReference type="Pfam" id="PF01807">
    <property type="entry name" value="Zn_ribbon_DnaG"/>
    <property type="match status" value="1"/>
</dbReference>
<dbReference type="InterPro" id="IPR002694">
    <property type="entry name" value="Znf_CHC2"/>
</dbReference>
<dbReference type="GO" id="GO:0006269">
    <property type="term" value="P:DNA replication, synthesis of primer"/>
    <property type="evidence" value="ECO:0007669"/>
    <property type="project" value="TreeGrafter"/>
</dbReference>
<comment type="caution">
    <text evidence="5">The sequence shown here is derived from an EMBL/GenBank/DDBJ whole genome shotgun (WGS) entry which is preliminary data.</text>
</comment>
<organism evidence="5 6">
    <name type="scientific">Candidatus Scalindua japonica</name>
    <dbReference type="NCBI Taxonomy" id="1284222"/>
    <lineage>
        <taxon>Bacteria</taxon>
        <taxon>Pseudomonadati</taxon>
        <taxon>Planctomycetota</taxon>
        <taxon>Candidatus Brocadiia</taxon>
        <taxon>Candidatus Brocadiales</taxon>
        <taxon>Candidatus Scalinduaceae</taxon>
        <taxon>Candidatus Scalindua</taxon>
    </lineage>
</organism>
<dbReference type="Pfam" id="PF13148">
    <property type="entry name" value="DUF3987"/>
    <property type="match status" value="2"/>
</dbReference>
<dbReference type="Proteomes" id="UP000218542">
    <property type="component" value="Unassembled WGS sequence"/>
</dbReference>
<dbReference type="SUPFAM" id="SSF57783">
    <property type="entry name" value="Zinc beta-ribbon"/>
    <property type="match status" value="1"/>
</dbReference>
<keyword evidence="6" id="KW-1185">Reference proteome</keyword>
<dbReference type="GO" id="GO:0005737">
    <property type="term" value="C:cytoplasm"/>
    <property type="evidence" value="ECO:0007669"/>
    <property type="project" value="TreeGrafter"/>
</dbReference>
<dbReference type="InterPro" id="IPR050219">
    <property type="entry name" value="DnaG_primase"/>
</dbReference>
<dbReference type="EMBL" id="BAOS01000013">
    <property type="protein sequence ID" value="GAX60551.1"/>
    <property type="molecule type" value="Genomic_DNA"/>
</dbReference>
<dbReference type="Gene3D" id="3.90.580.10">
    <property type="entry name" value="Zinc finger, CHC2-type domain"/>
    <property type="match status" value="1"/>
</dbReference>
<protein>
    <recommendedName>
        <fullName evidence="4">Zinc finger CHC2-type domain-containing protein</fullName>
    </recommendedName>
</protein>
<dbReference type="SMART" id="SM00400">
    <property type="entry name" value="ZnF_CHCC"/>
    <property type="match status" value="1"/>
</dbReference>
<evidence type="ECO:0000256" key="1">
    <source>
        <dbReference type="ARBA" id="ARBA00022723"/>
    </source>
</evidence>
<dbReference type="PANTHER" id="PTHR30313:SF2">
    <property type="entry name" value="DNA PRIMASE"/>
    <property type="match status" value="1"/>
</dbReference>
<keyword evidence="2" id="KW-0863">Zinc-finger</keyword>
<dbReference type="GO" id="GO:0008270">
    <property type="term" value="F:zinc ion binding"/>
    <property type="evidence" value="ECO:0007669"/>
    <property type="project" value="UniProtKB-KW"/>
</dbReference>
<evidence type="ECO:0000259" key="4">
    <source>
        <dbReference type="SMART" id="SM00400"/>
    </source>
</evidence>
<gene>
    <name evidence="5" type="ORF">SCALIN_C13_0063</name>
</gene>
<name>A0A286TXL0_9BACT</name>
<dbReference type="AlphaFoldDB" id="A0A286TXL0"/>
<proteinExistence type="predicted"/>
<keyword evidence="1" id="KW-0479">Metal-binding</keyword>
<dbReference type="PANTHER" id="PTHR30313">
    <property type="entry name" value="DNA PRIMASE"/>
    <property type="match status" value="1"/>
</dbReference>
<evidence type="ECO:0000313" key="5">
    <source>
        <dbReference type="EMBL" id="GAX60551.1"/>
    </source>
</evidence>
<evidence type="ECO:0000256" key="2">
    <source>
        <dbReference type="ARBA" id="ARBA00022771"/>
    </source>
</evidence>
<evidence type="ECO:0000313" key="6">
    <source>
        <dbReference type="Proteomes" id="UP000218542"/>
    </source>
</evidence>
<dbReference type="Gene3D" id="3.40.1360.10">
    <property type="match status" value="1"/>
</dbReference>
<feature type="domain" description="Zinc finger CHC2-type" evidence="4">
    <location>
        <begin position="43"/>
        <end position="89"/>
    </location>
</feature>
<dbReference type="InterPro" id="IPR036977">
    <property type="entry name" value="DNA_primase_Znf_CHC2"/>
</dbReference>
<sequence length="724" mass="81272">MNKELVDKVKKEVDIIGLANRLGFSIINQNKIKCYNVHSHNNGDIHPSLNLDKNRNRFKCFACGASGSVIDLFMGYKRVNFNMAVNKLAEMHGIANTSAESEVVATFNYKDVEGKTLYIKERVEPGRDGKNKEFFFKHLKHGKWVNGRGCEPVLYNLPDVVENKVLIFVEGEGKAELLRKWGLPATTLDSGAKSKWKDEYFKYIDDKEKVVLIPDNDKPGMDYTLMIANNIHNKVGVVKIIELPGLQEKGDIIDWAEIPGNDKDKLVSIIKDAPAWIPSQDTVEPIINKNTGADENEWQDPIPFDDFSKLPEFPTEMLPVTGRKMVEAVAEVNQVDKGLPGSMYLAALSTCLSKKCQVNLLTHTEPVNIFTCPILDPGERKTSTMNIMMAPIYEYQEEKAGEVTGDDEEAPVYIVDDITSEALFKLMTENNERMSVTSAEGGIFGIMAGRYNTNGNGNIDVYLKGHAGDPCSNHRIGRKSQSMRSPALTICLAVQQDIIKEIGRNKQFKGRGLIGRILYCYCQHRAGYRKRQKETISEELKQEYREHIISLMSVPLSLHNLELSSEAHVAWDEFHDDIEAEMKPGKQMSAMKDWGSKLPGAVARIAGLLHYAEKGQQATNNPISVNVVNGSAVIGAYYREHALATFGLMNESPEIESAKRILEYLIHHKPYTFTGRDVLRHKYALKTMGEVTPGLKLLIERSYIKEIEGTRTATFEVNPIIKTL</sequence>
<dbReference type="GO" id="GO:0003677">
    <property type="term" value="F:DNA binding"/>
    <property type="evidence" value="ECO:0007669"/>
    <property type="project" value="InterPro"/>
</dbReference>
<keyword evidence="3" id="KW-0862">Zinc</keyword>